<proteinExistence type="predicted"/>
<name>A0ACB7ZYB3_9AGAM</name>
<comment type="caution">
    <text evidence="1">The sequence shown here is derived from an EMBL/GenBank/DDBJ whole genome shotgun (WGS) entry which is preliminary data.</text>
</comment>
<dbReference type="EMBL" id="MU268214">
    <property type="protein sequence ID" value="KAH7905338.1"/>
    <property type="molecule type" value="Genomic_DNA"/>
</dbReference>
<dbReference type="Proteomes" id="UP000790377">
    <property type="component" value="Unassembled WGS sequence"/>
</dbReference>
<organism evidence="1 2">
    <name type="scientific">Hygrophoropsis aurantiaca</name>
    <dbReference type="NCBI Taxonomy" id="72124"/>
    <lineage>
        <taxon>Eukaryota</taxon>
        <taxon>Fungi</taxon>
        <taxon>Dikarya</taxon>
        <taxon>Basidiomycota</taxon>
        <taxon>Agaricomycotina</taxon>
        <taxon>Agaricomycetes</taxon>
        <taxon>Agaricomycetidae</taxon>
        <taxon>Boletales</taxon>
        <taxon>Coniophorineae</taxon>
        <taxon>Hygrophoropsidaceae</taxon>
        <taxon>Hygrophoropsis</taxon>
    </lineage>
</organism>
<keyword evidence="2" id="KW-1185">Reference proteome</keyword>
<gene>
    <name evidence="1" type="ORF">BJ138DRAFT_1183690</name>
</gene>
<evidence type="ECO:0000313" key="2">
    <source>
        <dbReference type="Proteomes" id="UP000790377"/>
    </source>
</evidence>
<accession>A0ACB7ZYB3</accession>
<protein>
    <submittedName>
        <fullName evidence="1">Uncharacterized protein</fullName>
    </submittedName>
</protein>
<sequence length="117" mass="12713">MMLATPVRLIPLNKKLIALILVVGMVGMAGAAPPPVGQLGVGPTCDDAEDGDISVRAFKEAARRFEFEIWDKGENSGERLLRRCFHYNGISGYLLEAVGLKTGTANASLYEFKDELE</sequence>
<reference evidence="1" key="1">
    <citation type="journal article" date="2021" name="New Phytol.">
        <title>Evolutionary innovations through gain and loss of genes in the ectomycorrhizal Boletales.</title>
        <authorList>
            <person name="Wu G."/>
            <person name="Miyauchi S."/>
            <person name="Morin E."/>
            <person name="Kuo A."/>
            <person name="Drula E."/>
            <person name="Varga T."/>
            <person name="Kohler A."/>
            <person name="Feng B."/>
            <person name="Cao Y."/>
            <person name="Lipzen A."/>
            <person name="Daum C."/>
            <person name="Hundley H."/>
            <person name="Pangilinan J."/>
            <person name="Johnson J."/>
            <person name="Barry K."/>
            <person name="LaButti K."/>
            <person name="Ng V."/>
            <person name="Ahrendt S."/>
            <person name="Min B."/>
            <person name="Choi I.G."/>
            <person name="Park H."/>
            <person name="Plett J.M."/>
            <person name="Magnuson J."/>
            <person name="Spatafora J.W."/>
            <person name="Nagy L.G."/>
            <person name="Henrissat B."/>
            <person name="Grigoriev I.V."/>
            <person name="Yang Z.L."/>
            <person name="Xu J."/>
            <person name="Martin F.M."/>
        </authorList>
    </citation>
    <scope>NUCLEOTIDE SEQUENCE</scope>
    <source>
        <strain evidence="1">ATCC 28755</strain>
    </source>
</reference>
<evidence type="ECO:0000313" key="1">
    <source>
        <dbReference type="EMBL" id="KAH7905338.1"/>
    </source>
</evidence>